<sequence length="355" mass="38346">MKKKLMLLAVFTLAVGLLAGCGSGNNSSKSDSANSGNAGSGSKEIKELKISFVPSKDPGEIITATDPLKDLLKKQLATEGYDVGKVSIDVGTNYEAVGEALTAGSTDIGFIPGGTYVLYDDGADVILTATRAGLSNDSDNPKDWNDNKPTAPTTDQTNHYRALFIAGPSAKGQELAAKVNNGEELTWDDLNSANWSIMSTSSPAGYIYPTLWLQDHYQKSLTDLSHVVTSDSYGSAFARLANGQTDVLVSYADARRDFENQWTSDFGRDKSVWDETNVIGVTQGIYNDTISVSKNDPIMTDDFKAALQKAFKDIAQTEEGKKVIAIYTHEGYQDAKSSDYDGERKAQDLVRSLKK</sequence>
<dbReference type="PANTHER" id="PTHR35841">
    <property type="entry name" value="PHOSPHONATES-BINDING PERIPLASMIC PROTEIN"/>
    <property type="match status" value="1"/>
</dbReference>
<reference evidence="4" key="1">
    <citation type="journal article" date="2019" name="Int. J. Syst. Evol. Microbiol.">
        <title>The Global Catalogue of Microorganisms (GCM) 10K type strain sequencing project: providing services to taxonomists for standard genome sequencing and annotation.</title>
        <authorList>
            <consortium name="The Broad Institute Genomics Platform"/>
            <consortium name="The Broad Institute Genome Sequencing Center for Infectious Disease"/>
            <person name="Wu L."/>
            <person name="Ma J."/>
        </authorList>
    </citation>
    <scope>NUCLEOTIDE SEQUENCE [LARGE SCALE GENOMIC DNA]</scope>
    <source>
        <strain evidence="4">JCM 12774</strain>
    </source>
</reference>
<dbReference type="PANTHER" id="PTHR35841:SF1">
    <property type="entry name" value="PHOSPHONATES-BINDING PERIPLASMIC PROTEIN"/>
    <property type="match status" value="1"/>
</dbReference>
<evidence type="ECO:0000313" key="3">
    <source>
        <dbReference type="EMBL" id="GAA0385904.1"/>
    </source>
</evidence>
<accession>A0ABP3I259</accession>
<dbReference type="Pfam" id="PF12974">
    <property type="entry name" value="Phosphonate-bd"/>
    <property type="match status" value="1"/>
</dbReference>
<gene>
    <name evidence="3" type="ORF">GCM10008933_16130</name>
</gene>
<feature type="chain" id="PRO_5046650149" evidence="2">
    <location>
        <begin position="20"/>
        <end position="355"/>
    </location>
</feature>
<evidence type="ECO:0000313" key="4">
    <source>
        <dbReference type="Proteomes" id="UP001500340"/>
    </source>
</evidence>
<dbReference type="RefSeq" id="WP_379337531.1">
    <property type="nucleotide sequence ID" value="NZ_BAAACX010000008.1"/>
</dbReference>
<feature type="region of interest" description="Disordered" evidence="1">
    <location>
        <begin position="136"/>
        <end position="155"/>
    </location>
</feature>
<evidence type="ECO:0000256" key="2">
    <source>
        <dbReference type="SAM" id="SignalP"/>
    </source>
</evidence>
<dbReference type="Proteomes" id="UP001500340">
    <property type="component" value="Unassembled WGS sequence"/>
</dbReference>
<keyword evidence="4" id="KW-1185">Reference proteome</keyword>
<dbReference type="PROSITE" id="PS51257">
    <property type="entry name" value="PROKAR_LIPOPROTEIN"/>
    <property type="match status" value="1"/>
</dbReference>
<dbReference type="EMBL" id="BAAACX010000008">
    <property type="protein sequence ID" value="GAA0385904.1"/>
    <property type="molecule type" value="Genomic_DNA"/>
</dbReference>
<dbReference type="Gene3D" id="3.40.190.10">
    <property type="entry name" value="Periplasmic binding protein-like II"/>
    <property type="match status" value="2"/>
</dbReference>
<evidence type="ECO:0000256" key="1">
    <source>
        <dbReference type="SAM" id="MobiDB-lite"/>
    </source>
</evidence>
<keyword evidence="2" id="KW-0732">Signal</keyword>
<comment type="caution">
    <text evidence="3">The sequence shown here is derived from an EMBL/GenBank/DDBJ whole genome shotgun (WGS) entry which is preliminary data.</text>
</comment>
<proteinExistence type="predicted"/>
<feature type="signal peptide" evidence="2">
    <location>
        <begin position="1"/>
        <end position="19"/>
    </location>
</feature>
<dbReference type="SUPFAM" id="SSF53850">
    <property type="entry name" value="Periplasmic binding protein-like II"/>
    <property type="match status" value="1"/>
</dbReference>
<organism evidence="3 4">
    <name type="scientific">Paenibacillus motobuensis</name>
    <dbReference type="NCBI Taxonomy" id="295324"/>
    <lineage>
        <taxon>Bacteria</taxon>
        <taxon>Bacillati</taxon>
        <taxon>Bacillota</taxon>
        <taxon>Bacilli</taxon>
        <taxon>Bacillales</taxon>
        <taxon>Paenibacillaceae</taxon>
        <taxon>Paenibacillus</taxon>
    </lineage>
</organism>
<name>A0ABP3I259_9BACL</name>
<protein>
    <submittedName>
        <fullName evidence="3">Phosphate/phosphite/phosphonate ABC transporter substrate-binding protein</fullName>
    </submittedName>
</protein>